<keyword evidence="6 7" id="KW-0472">Membrane</keyword>
<evidence type="ECO:0000256" key="3">
    <source>
        <dbReference type="ARBA" id="ARBA00022475"/>
    </source>
</evidence>
<accession>A0ABW6DLM0</accession>
<dbReference type="InterPro" id="IPR050833">
    <property type="entry name" value="Poly_Biosynth_Transport"/>
</dbReference>
<evidence type="ECO:0000256" key="4">
    <source>
        <dbReference type="ARBA" id="ARBA00022692"/>
    </source>
</evidence>
<comment type="subcellular location">
    <subcellularLocation>
        <location evidence="1">Cell membrane</location>
        <topology evidence="1">Multi-pass membrane protein</topology>
    </subcellularLocation>
</comment>
<keyword evidence="3" id="KW-1003">Cell membrane</keyword>
<feature type="transmembrane region" description="Helical" evidence="7">
    <location>
        <begin position="313"/>
        <end position="333"/>
    </location>
</feature>
<proteinExistence type="inferred from homology"/>
<evidence type="ECO:0000256" key="1">
    <source>
        <dbReference type="ARBA" id="ARBA00004651"/>
    </source>
</evidence>
<feature type="transmembrane region" description="Helical" evidence="7">
    <location>
        <begin position="165"/>
        <end position="182"/>
    </location>
</feature>
<evidence type="ECO:0008006" key="10">
    <source>
        <dbReference type="Google" id="ProtNLM"/>
    </source>
</evidence>
<dbReference type="PANTHER" id="PTHR30250">
    <property type="entry name" value="PST FAMILY PREDICTED COLANIC ACID TRANSPORTER"/>
    <property type="match status" value="1"/>
</dbReference>
<gene>
    <name evidence="8" type="ORF">SKC37_08145</name>
</gene>
<dbReference type="PANTHER" id="PTHR30250:SF10">
    <property type="entry name" value="LIPOPOLYSACCHARIDE BIOSYNTHESIS PROTEIN WZXC"/>
    <property type="match status" value="1"/>
</dbReference>
<name>A0ABW6DLM0_9BACT</name>
<sequence length="439" mass="51479">MKIIHLDIFYSFVNLFFRLVTGPLTMLLISIYLNPEEQGYWYLFGGITAFSVLADLGFTNIILQFSAHEYVKFREINNIIEGSESDLITYGLLLKFVINWTLRALIFLYPLIFLVGVYYLHRDDKVLEYIIPWIIYSLGTVLAFIANVFISFIEGMNKISFVQKQRLISSIISLVLTVLLLLLNQTLYALAIGMIISSCYLLLIILYKNYKTLIKLIAFSKGGVYDWYGAFIPLFRRYAISFASGFFILQMFIPLSHFYYGSIIAGKIGITLALINSIFQISNIWIYTINPKINSLIAKRRFIKLDELFDKRMVYAILSYLILFVVFLSFFRIKSDVLMLSNLLKRFLDLQSIIFLFLAYFFQLLVNSWATYIRGFKIEPFVLPSFILSLYIISIFLFVGNYFDYKYLFIGFLSSYLWWLPVARYIFLKHKKIEQSRFI</sequence>
<feature type="transmembrane region" description="Helical" evidence="7">
    <location>
        <begin position="188"/>
        <end position="207"/>
    </location>
</feature>
<feature type="transmembrane region" description="Helical" evidence="7">
    <location>
        <begin position="353"/>
        <end position="373"/>
    </location>
</feature>
<feature type="transmembrane region" description="Helical" evidence="7">
    <location>
        <begin position="133"/>
        <end position="153"/>
    </location>
</feature>
<evidence type="ECO:0000256" key="6">
    <source>
        <dbReference type="ARBA" id="ARBA00023136"/>
    </source>
</evidence>
<feature type="transmembrane region" description="Helical" evidence="7">
    <location>
        <begin position="100"/>
        <end position="121"/>
    </location>
</feature>
<keyword evidence="4 7" id="KW-0812">Transmembrane</keyword>
<dbReference type="RefSeq" id="WP_377981003.1">
    <property type="nucleotide sequence ID" value="NZ_JBBKXX010000002.1"/>
</dbReference>
<organism evidence="8 9">
    <name type="scientific">Aquirufa esocilacus</name>
    <dbReference type="NCBI Taxonomy" id="3096513"/>
    <lineage>
        <taxon>Bacteria</taxon>
        <taxon>Pseudomonadati</taxon>
        <taxon>Bacteroidota</taxon>
        <taxon>Cytophagia</taxon>
        <taxon>Cytophagales</taxon>
        <taxon>Flectobacillaceae</taxon>
        <taxon>Aquirufa</taxon>
    </lineage>
</organism>
<feature type="transmembrane region" description="Helical" evidence="7">
    <location>
        <begin position="12"/>
        <end position="33"/>
    </location>
</feature>
<feature type="transmembrane region" description="Helical" evidence="7">
    <location>
        <begin position="380"/>
        <end position="399"/>
    </location>
</feature>
<evidence type="ECO:0000256" key="5">
    <source>
        <dbReference type="ARBA" id="ARBA00022989"/>
    </source>
</evidence>
<feature type="transmembrane region" description="Helical" evidence="7">
    <location>
        <begin position="228"/>
        <end position="253"/>
    </location>
</feature>
<protein>
    <recommendedName>
        <fullName evidence="10">Polysaccharide biosynthesis protein</fullName>
    </recommendedName>
</protein>
<keyword evidence="5 7" id="KW-1133">Transmembrane helix</keyword>
<feature type="transmembrane region" description="Helical" evidence="7">
    <location>
        <begin position="259"/>
        <end position="279"/>
    </location>
</feature>
<evidence type="ECO:0000256" key="7">
    <source>
        <dbReference type="SAM" id="Phobius"/>
    </source>
</evidence>
<evidence type="ECO:0000313" key="9">
    <source>
        <dbReference type="Proteomes" id="UP001598019"/>
    </source>
</evidence>
<keyword evidence="9" id="KW-1185">Reference proteome</keyword>
<evidence type="ECO:0000313" key="8">
    <source>
        <dbReference type="EMBL" id="MFD3408625.1"/>
    </source>
</evidence>
<reference evidence="8 9" key="1">
    <citation type="submission" date="2024-03" db="EMBL/GenBank/DDBJ databases">
        <title>Aquirufa genome sequencing.</title>
        <authorList>
            <person name="Pitt A."/>
            <person name="Hahn M.W."/>
        </authorList>
    </citation>
    <scope>NUCLEOTIDE SEQUENCE [LARGE SCALE GENOMIC DNA]</scope>
    <source>
        <strain evidence="8 9">HETE-83D</strain>
    </source>
</reference>
<feature type="transmembrane region" description="Helical" evidence="7">
    <location>
        <begin position="39"/>
        <end position="63"/>
    </location>
</feature>
<dbReference type="Proteomes" id="UP001598019">
    <property type="component" value="Unassembled WGS sequence"/>
</dbReference>
<evidence type="ECO:0000256" key="2">
    <source>
        <dbReference type="ARBA" id="ARBA00007430"/>
    </source>
</evidence>
<comment type="caution">
    <text evidence="8">The sequence shown here is derived from an EMBL/GenBank/DDBJ whole genome shotgun (WGS) entry which is preliminary data.</text>
</comment>
<dbReference type="EMBL" id="JBBKXX010000002">
    <property type="protein sequence ID" value="MFD3408625.1"/>
    <property type="molecule type" value="Genomic_DNA"/>
</dbReference>
<comment type="similarity">
    <text evidence="2">Belongs to the polysaccharide synthase family.</text>
</comment>
<feature type="transmembrane region" description="Helical" evidence="7">
    <location>
        <begin position="405"/>
        <end position="427"/>
    </location>
</feature>